<dbReference type="AlphaFoldDB" id="U2KNJ6"/>
<dbReference type="PATRIC" id="fig|1081904.3.peg.1831"/>
<dbReference type="InterPro" id="IPR023996">
    <property type="entry name" value="TonB-dep_OMP_SusC/RagA"/>
</dbReference>
<dbReference type="Gene3D" id="2.170.130.10">
    <property type="entry name" value="TonB-dependent receptor, plug domain"/>
    <property type="match status" value="1"/>
</dbReference>
<dbReference type="FunFam" id="2.60.40.1120:FF:000003">
    <property type="entry name" value="Outer membrane protein Omp121"/>
    <property type="match status" value="1"/>
</dbReference>
<dbReference type="InterPro" id="IPR000531">
    <property type="entry name" value="Beta-barrel_TonB"/>
</dbReference>
<feature type="domain" description="TonB-dependent receptor plug" evidence="12">
    <location>
        <begin position="120"/>
        <end position="229"/>
    </location>
</feature>
<evidence type="ECO:0000256" key="8">
    <source>
        <dbReference type="PROSITE-ProRule" id="PRU01360"/>
    </source>
</evidence>
<keyword evidence="4 8" id="KW-0812">Transmembrane</keyword>
<dbReference type="Pfam" id="PF13715">
    <property type="entry name" value="CarbopepD_reg_2"/>
    <property type="match status" value="1"/>
</dbReference>
<comment type="subcellular location">
    <subcellularLocation>
        <location evidence="1 8">Cell outer membrane</location>
        <topology evidence="1 8">Multi-pass membrane protein</topology>
    </subcellularLocation>
</comment>
<keyword evidence="2 8" id="KW-0813">Transport</keyword>
<evidence type="ECO:0000259" key="11">
    <source>
        <dbReference type="Pfam" id="PF00593"/>
    </source>
</evidence>
<dbReference type="GO" id="GO:0009279">
    <property type="term" value="C:cell outer membrane"/>
    <property type="evidence" value="ECO:0007669"/>
    <property type="project" value="UniProtKB-SubCell"/>
</dbReference>
<dbReference type="EMBL" id="AWET01000040">
    <property type="protein sequence ID" value="ERK00052.1"/>
    <property type="molecule type" value="Genomic_DNA"/>
</dbReference>
<proteinExistence type="inferred from homology"/>
<evidence type="ECO:0000256" key="4">
    <source>
        <dbReference type="ARBA" id="ARBA00022692"/>
    </source>
</evidence>
<dbReference type="InterPro" id="IPR036942">
    <property type="entry name" value="Beta-barrel_TonB_sf"/>
</dbReference>
<feature type="chain" id="PRO_5004629444" evidence="10">
    <location>
        <begin position="28"/>
        <end position="1074"/>
    </location>
</feature>
<dbReference type="InterPro" id="IPR008969">
    <property type="entry name" value="CarboxyPept-like_regulatory"/>
</dbReference>
<evidence type="ECO:0000256" key="3">
    <source>
        <dbReference type="ARBA" id="ARBA00022452"/>
    </source>
</evidence>
<comment type="caution">
    <text evidence="13">The sequence shown here is derived from an EMBL/GenBank/DDBJ whole genome shotgun (WGS) entry which is preliminary data.</text>
</comment>
<accession>U2KNJ6</accession>
<gene>
    <name evidence="13" type="ORF">HMPREF1218_1608</name>
</gene>
<keyword evidence="7 8" id="KW-0998">Cell outer membrane</keyword>
<keyword evidence="3 8" id="KW-1134">Transmembrane beta strand</keyword>
<dbReference type="PROSITE" id="PS52016">
    <property type="entry name" value="TONB_DEPENDENT_REC_3"/>
    <property type="match status" value="1"/>
</dbReference>
<dbReference type="Proteomes" id="UP000016600">
    <property type="component" value="Unassembled WGS sequence"/>
</dbReference>
<dbReference type="Gene3D" id="2.60.40.1120">
    <property type="entry name" value="Carboxypeptidase-like, regulatory domain"/>
    <property type="match status" value="1"/>
</dbReference>
<dbReference type="Pfam" id="PF07715">
    <property type="entry name" value="Plug"/>
    <property type="match status" value="1"/>
</dbReference>
<dbReference type="NCBIfam" id="TIGR04057">
    <property type="entry name" value="SusC_RagA_signa"/>
    <property type="match status" value="1"/>
</dbReference>
<keyword evidence="6 8" id="KW-0472">Membrane</keyword>
<evidence type="ECO:0000256" key="7">
    <source>
        <dbReference type="ARBA" id="ARBA00023237"/>
    </source>
</evidence>
<feature type="domain" description="TonB-dependent receptor-like beta-barrel" evidence="11">
    <location>
        <begin position="452"/>
        <end position="921"/>
    </location>
</feature>
<keyword evidence="10" id="KW-0732">Signal</keyword>
<dbReference type="InterPro" id="IPR012910">
    <property type="entry name" value="Plug_dom"/>
</dbReference>
<evidence type="ECO:0000313" key="13">
    <source>
        <dbReference type="EMBL" id="ERK00052.1"/>
    </source>
</evidence>
<dbReference type="Gene3D" id="2.40.170.20">
    <property type="entry name" value="TonB-dependent receptor, beta-barrel domain"/>
    <property type="match status" value="1"/>
</dbReference>
<dbReference type="SUPFAM" id="SSF56935">
    <property type="entry name" value="Porins"/>
    <property type="match status" value="1"/>
</dbReference>
<dbReference type="Pfam" id="PF00593">
    <property type="entry name" value="TonB_dep_Rec_b-barrel"/>
    <property type="match status" value="1"/>
</dbReference>
<comment type="similarity">
    <text evidence="8 9">Belongs to the TonB-dependent receptor family.</text>
</comment>
<dbReference type="InterPro" id="IPR039426">
    <property type="entry name" value="TonB-dep_rcpt-like"/>
</dbReference>
<evidence type="ECO:0000259" key="12">
    <source>
        <dbReference type="Pfam" id="PF07715"/>
    </source>
</evidence>
<keyword evidence="5 9" id="KW-0798">TonB box</keyword>
<evidence type="ECO:0000256" key="5">
    <source>
        <dbReference type="ARBA" id="ARBA00023077"/>
    </source>
</evidence>
<protein>
    <submittedName>
        <fullName evidence="13">TonB-linked outer membrane protein, SusC/RagA family</fullName>
    </submittedName>
</protein>
<dbReference type="NCBIfam" id="TIGR04056">
    <property type="entry name" value="OMP_RagA_SusC"/>
    <property type="match status" value="1"/>
</dbReference>
<keyword evidence="14" id="KW-1185">Reference proteome</keyword>
<evidence type="ECO:0000313" key="14">
    <source>
        <dbReference type="Proteomes" id="UP000016600"/>
    </source>
</evidence>
<feature type="signal peptide" evidence="10">
    <location>
        <begin position="1"/>
        <end position="27"/>
    </location>
</feature>
<organism evidence="13 14">
    <name type="scientific">Hoylesella pleuritidis F0068</name>
    <dbReference type="NCBI Taxonomy" id="1081904"/>
    <lineage>
        <taxon>Bacteria</taxon>
        <taxon>Pseudomonadati</taxon>
        <taxon>Bacteroidota</taxon>
        <taxon>Bacteroidia</taxon>
        <taxon>Bacteroidales</taxon>
        <taxon>Prevotellaceae</taxon>
        <taxon>Hoylesella</taxon>
    </lineage>
</organism>
<name>U2KNJ6_9BACT</name>
<dbReference type="SUPFAM" id="SSF49464">
    <property type="entry name" value="Carboxypeptidase regulatory domain-like"/>
    <property type="match status" value="1"/>
</dbReference>
<reference evidence="13 14" key="1">
    <citation type="submission" date="2013-08" db="EMBL/GenBank/DDBJ databases">
        <authorList>
            <person name="Durkin A.S."/>
            <person name="Haft D.R."/>
            <person name="McCorrison J."/>
            <person name="Torralba M."/>
            <person name="Gillis M."/>
            <person name="Haft D.H."/>
            <person name="Methe B."/>
            <person name="Sutton G."/>
            <person name="Nelson K.E."/>
        </authorList>
    </citation>
    <scope>NUCLEOTIDE SEQUENCE [LARGE SCALE GENOMIC DNA]</scope>
    <source>
        <strain evidence="13 14">F0068</strain>
    </source>
</reference>
<evidence type="ECO:0000256" key="10">
    <source>
        <dbReference type="SAM" id="SignalP"/>
    </source>
</evidence>
<evidence type="ECO:0000256" key="2">
    <source>
        <dbReference type="ARBA" id="ARBA00022448"/>
    </source>
</evidence>
<dbReference type="InterPro" id="IPR037066">
    <property type="entry name" value="Plug_dom_sf"/>
</dbReference>
<dbReference type="InterPro" id="IPR023997">
    <property type="entry name" value="TonB-dep_OMP_SusC/RagA_CS"/>
</dbReference>
<evidence type="ECO:0000256" key="1">
    <source>
        <dbReference type="ARBA" id="ARBA00004571"/>
    </source>
</evidence>
<evidence type="ECO:0000256" key="6">
    <source>
        <dbReference type="ARBA" id="ARBA00023136"/>
    </source>
</evidence>
<evidence type="ECO:0000256" key="9">
    <source>
        <dbReference type="RuleBase" id="RU003357"/>
    </source>
</evidence>
<sequence length="1074" mass="121588">MDKNEKHFRLRIFLTGLLMMLCATVSAQDIKVTGVVKDTSGEPAIGATIRVKGSKSGTVTDIDGNYSIMCAPNATLEVNYIGYEPQVISVNGRRTINVTLKSLTTDLTEVVVVGYGTQKKVNVTGAVSMVGGEALENRPVANVTQALQGTVPGLNFSANNSGGELNNSMGIRIRGIGSISEGSSDSPLVLIDGIEGNLNSINPNDIENISVLKDAASASIYGTRAAFGVILVTTKSGKSGKVRINYSGDIRFSTATQLPEMANSLEWADYFNVASRNAGGSNPFNDETMEKMRKYFNGEFTDPKKPEYYGTTAGSDGRWNNYTGSFANTDWFKEHYKKNVPSTQHNLSMSGGTEKFNWLVSGSYFLHNGLIRHGHDELDRYTMNGKINAWLTDWARMEYITKWTREDYERPQYMSGLFYHNIARRWPTCPVIDPNGRYMAEMEIYELEDGGIRRNNDDLFTQQLKFIFTPVTGWNIYTEGALKVDNFKQTTSLIPIYNYNVKNEPILRDSGYGTVSKYQDYRWRQNYYSINVYTDYTKTLGLHYLKGLLGLNYERYNRDSATGEGTHLTTTEKPYLSQTQKNPKVGDSYWNRATAGYFGRINYNYDEKYILEFNLRYDGSSRFTNDNRWAWFPSVSAGWNIAREKFFHKLTDKISTLKLRASWGQLGNTSSKYDSFWDWYPFYQQQSIASENSNWLINGKQQNTANLPGIVNSTLTWETIETWDFGFDWSAFNGRLTGAFDWYSRTTKNMIGPAPILGSVLGTNAPKTNNCDMRSTGWEVEIGWRDHIGDVKYGVKLNLADATAKILRYPYEGKFENQKVTGYYNGKRLNEIWGYESAGLAKSDAEMTEWLKNNKPNWGSNWGAGDVKYKNLVDRVDENGKKIDEGVVNNGSGTIGDHGDWKVIGNSTPRYNFGVNLNAEWKGFDFSIFFQGVMKRDWMFGESDSYFWGAVGDMWQSTVFKKHLDYWSESNKGAYYPKPYLDRGITKNNKSQTRYLQNAAYMRCKNIQFGYSLPSALINRVGMTNCRVYFSCDNLFTVTSLSRVFDPESLGGEWGSGKLYPLQRTFSFGVNVSF</sequence>
<dbReference type="RefSeq" id="WP_021584402.1">
    <property type="nucleotide sequence ID" value="NZ_AWET01000040.1"/>
</dbReference>